<name>A0ABN1G248_9ACTN</name>
<organism evidence="2 3">
    <name type="scientific">Sporichthya brevicatena</name>
    <dbReference type="NCBI Taxonomy" id="171442"/>
    <lineage>
        <taxon>Bacteria</taxon>
        <taxon>Bacillati</taxon>
        <taxon>Actinomycetota</taxon>
        <taxon>Actinomycetes</taxon>
        <taxon>Sporichthyales</taxon>
        <taxon>Sporichthyaceae</taxon>
        <taxon>Sporichthya</taxon>
    </lineage>
</organism>
<keyword evidence="3" id="KW-1185">Reference proteome</keyword>
<dbReference type="EMBL" id="BAAAHE010000001">
    <property type="protein sequence ID" value="GAA0602686.1"/>
    <property type="molecule type" value="Genomic_DNA"/>
</dbReference>
<evidence type="ECO:0000256" key="1">
    <source>
        <dbReference type="SAM" id="Phobius"/>
    </source>
</evidence>
<dbReference type="RefSeq" id="WP_344600272.1">
    <property type="nucleotide sequence ID" value="NZ_BAAAHE010000001.1"/>
</dbReference>
<protein>
    <submittedName>
        <fullName evidence="2">Uncharacterized protein</fullName>
    </submittedName>
</protein>
<reference evidence="2 3" key="1">
    <citation type="journal article" date="2019" name="Int. J. Syst. Evol. Microbiol.">
        <title>The Global Catalogue of Microorganisms (GCM) 10K type strain sequencing project: providing services to taxonomists for standard genome sequencing and annotation.</title>
        <authorList>
            <consortium name="The Broad Institute Genomics Platform"/>
            <consortium name="The Broad Institute Genome Sequencing Center for Infectious Disease"/>
            <person name="Wu L."/>
            <person name="Ma J."/>
        </authorList>
    </citation>
    <scope>NUCLEOTIDE SEQUENCE [LARGE SCALE GENOMIC DNA]</scope>
    <source>
        <strain evidence="2 3">JCM 10671</strain>
    </source>
</reference>
<evidence type="ECO:0000313" key="2">
    <source>
        <dbReference type="EMBL" id="GAA0602686.1"/>
    </source>
</evidence>
<proteinExistence type="predicted"/>
<keyword evidence="1" id="KW-0472">Membrane</keyword>
<feature type="transmembrane region" description="Helical" evidence="1">
    <location>
        <begin position="12"/>
        <end position="29"/>
    </location>
</feature>
<evidence type="ECO:0000313" key="3">
    <source>
        <dbReference type="Proteomes" id="UP001500957"/>
    </source>
</evidence>
<keyword evidence="1" id="KW-1133">Transmembrane helix</keyword>
<accession>A0ABN1G248</accession>
<comment type="caution">
    <text evidence="2">The sequence shown here is derived from an EMBL/GenBank/DDBJ whole genome shotgun (WGS) entry which is preliminary data.</text>
</comment>
<feature type="transmembrane region" description="Helical" evidence="1">
    <location>
        <begin position="41"/>
        <end position="65"/>
    </location>
</feature>
<dbReference type="Proteomes" id="UP001500957">
    <property type="component" value="Unassembled WGS sequence"/>
</dbReference>
<sequence length="85" mass="9261">MTSRDGRPRPALFAVLIVVGLLLIGLSWVDASGELRYENQLTALNVGIVGEIVVLASCAVYLVLYRRTVRNRVQRVHGADVEALG</sequence>
<gene>
    <name evidence="2" type="ORF">GCM10009547_00110</name>
</gene>
<keyword evidence="1" id="KW-0812">Transmembrane</keyword>